<dbReference type="SUPFAM" id="SSF46785">
    <property type="entry name" value="Winged helix' DNA-binding domain"/>
    <property type="match status" value="1"/>
</dbReference>
<dbReference type="Gene3D" id="1.10.10.10">
    <property type="entry name" value="Winged helix-like DNA-binding domain superfamily/Winged helix DNA-binding domain"/>
    <property type="match status" value="1"/>
</dbReference>
<dbReference type="GO" id="GO:0043565">
    <property type="term" value="F:sequence-specific DNA binding"/>
    <property type="evidence" value="ECO:0007669"/>
    <property type="project" value="TreeGrafter"/>
</dbReference>
<comment type="similarity">
    <text evidence="1">Belongs to the LysR transcriptional regulatory family.</text>
</comment>
<dbReference type="Pfam" id="PF00126">
    <property type="entry name" value="HTH_1"/>
    <property type="match status" value="1"/>
</dbReference>
<keyword evidence="7" id="KW-1185">Reference proteome</keyword>
<dbReference type="InterPro" id="IPR036390">
    <property type="entry name" value="WH_DNA-bd_sf"/>
</dbReference>
<gene>
    <name evidence="6" type="ORF">C1O66_15370</name>
</gene>
<comment type="caution">
    <text evidence="6">The sequence shown here is derived from an EMBL/GenBank/DDBJ whole genome shotgun (WGS) entry which is preliminary data.</text>
</comment>
<dbReference type="PANTHER" id="PTHR30537:SF1">
    <property type="entry name" value="HTH-TYPE TRANSCRIPTIONAL REGULATOR PGRR"/>
    <property type="match status" value="1"/>
</dbReference>
<dbReference type="Gene3D" id="3.40.190.290">
    <property type="match status" value="1"/>
</dbReference>
<dbReference type="PRINTS" id="PR00039">
    <property type="entry name" value="HTHLYSR"/>
</dbReference>
<dbReference type="GO" id="GO:0006351">
    <property type="term" value="P:DNA-templated transcription"/>
    <property type="evidence" value="ECO:0007669"/>
    <property type="project" value="TreeGrafter"/>
</dbReference>
<dbReference type="InterPro" id="IPR005119">
    <property type="entry name" value="LysR_subst-bd"/>
</dbReference>
<protein>
    <submittedName>
        <fullName evidence="6">LysR family transcriptional regulator</fullName>
    </submittedName>
</protein>
<dbReference type="InterPro" id="IPR000847">
    <property type="entry name" value="LysR_HTH_N"/>
</dbReference>
<dbReference type="Pfam" id="PF03466">
    <property type="entry name" value="LysR_substrate"/>
    <property type="match status" value="1"/>
</dbReference>
<evidence type="ECO:0000259" key="5">
    <source>
        <dbReference type="PROSITE" id="PS50931"/>
    </source>
</evidence>
<evidence type="ECO:0000256" key="1">
    <source>
        <dbReference type="ARBA" id="ARBA00009437"/>
    </source>
</evidence>
<dbReference type="PANTHER" id="PTHR30537">
    <property type="entry name" value="HTH-TYPE TRANSCRIPTIONAL REGULATOR"/>
    <property type="match status" value="1"/>
</dbReference>
<feature type="domain" description="HTH lysR-type" evidence="5">
    <location>
        <begin position="44"/>
        <end position="101"/>
    </location>
</feature>
<dbReference type="Proteomes" id="UP000235916">
    <property type="component" value="Unassembled WGS sequence"/>
</dbReference>
<dbReference type="GO" id="GO:0003700">
    <property type="term" value="F:DNA-binding transcription factor activity"/>
    <property type="evidence" value="ECO:0007669"/>
    <property type="project" value="InterPro"/>
</dbReference>
<evidence type="ECO:0000313" key="6">
    <source>
        <dbReference type="EMBL" id="PND38766.1"/>
    </source>
</evidence>
<dbReference type="InterPro" id="IPR036388">
    <property type="entry name" value="WH-like_DNA-bd_sf"/>
</dbReference>
<keyword evidence="4" id="KW-0804">Transcription</keyword>
<dbReference type="EMBL" id="POSP01000003">
    <property type="protein sequence ID" value="PND38766.1"/>
    <property type="molecule type" value="Genomic_DNA"/>
</dbReference>
<reference evidence="6 7" key="1">
    <citation type="submission" date="2018-01" db="EMBL/GenBank/DDBJ databases">
        <title>Draft genome sequence of Paucibacter aquatile CR182 isolated from freshwater of the Nakdong River.</title>
        <authorList>
            <person name="Choi A."/>
            <person name="Chung E.J."/>
        </authorList>
    </citation>
    <scope>NUCLEOTIDE SEQUENCE [LARGE SCALE GENOMIC DNA]</scope>
    <source>
        <strain evidence="6 7">CR182</strain>
    </source>
</reference>
<evidence type="ECO:0000313" key="7">
    <source>
        <dbReference type="Proteomes" id="UP000235916"/>
    </source>
</evidence>
<keyword evidence="3" id="KW-0238">DNA-binding</keyword>
<evidence type="ECO:0000256" key="3">
    <source>
        <dbReference type="ARBA" id="ARBA00023125"/>
    </source>
</evidence>
<dbReference type="AlphaFoldDB" id="A0A2N8KZ83"/>
<dbReference type="PROSITE" id="PS50931">
    <property type="entry name" value="HTH_LYSR"/>
    <property type="match status" value="1"/>
</dbReference>
<proteinExistence type="inferred from homology"/>
<accession>A0A2N8KZ83</accession>
<dbReference type="FunFam" id="1.10.10.10:FF:000001">
    <property type="entry name" value="LysR family transcriptional regulator"/>
    <property type="match status" value="1"/>
</dbReference>
<evidence type="ECO:0000256" key="2">
    <source>
        <dbReference type="ARBA" id="ARBA00023015"/>
    </source>
</evidence>
<dbReference type="OrthoDB" id="9813056at2"/>
<keyword evidence="2" id="KW-0805">Transcription regulation</keyword>
<name>A0A2N8KZ83_9BURK</name>
<organism evidence="6 7">
    <name type="scientific">Kinneretia aquatilis</name>
    <dbReference type="NCBI Taxonomy" id="2070761"/>
    <lineage>
        <taxon>Bacteria</taxon>
        <taxon>Pseudomonadati</taxon>
        <taxon>Pseudomonadota</taxon>
        <taxon>Betaproteobacteria</taxon>
        <taxon>Burkholderiales</taxon>
        <taxon>Sphaerotilaceae</taxon>
        <taxon>Roseateles</taxon>
    </lineage>
</organism>
<dbReference type="InterPro" id="IPR058163">
    <property type="entry name" value="LysR-type_TF_proteobact-type"/>
</dbReference>
<evidence type="ECO:0000256" key="4">
    <source>
        <dbReference type="ARBA" id="ARBA00023163"/>
    </source>
</evidence>
<dbReference type="CDD" id="cd08474">
    <property type="entry name" value="PBP2_CrgA_like_5"/>
    <property type="match status" value="1"/>
</dbReference>
<sequence>MRWGSRWGVDRVLHGGDGAAPPQAAAGRTGCAALLHNRRVSSETELHTLRVFAAVAEARSYRRAAQQLGLSPSAVSQAMRRLEAQLGVALLNRSTRSVALTAAGERLLAGALPAMRSLERALDSVVQLSGRVSGSLRLSVPRSAARLLMTPLLARYVAAHPQVQVELCTQDGLVDIVEHGFDAGVRFAERLPADMVAVPLGGAQRFIAVASPEFLQRRPAPQQPQDLLALPCVRQRFASGGLFRWSFLEHAAGCRCAGPACARAGLTTDLDVPGPLTVDDQAVALQAALDGAGVAYVYELAAAPLLQSGQLVELLADWCVPGTGFALYYPGRRQTSPALRALIELIQAPPFAWPAPLKPAST</sequence>
<dbReference type="SUPFAM" id="SSF53850">
    <property type="entry name" value="Periplasmic binding protein-like II"/>
    <property type="match status" value="1"/>
</dbReference>